<dbReference type="Pfam" id="PF10110">
    <property type="entry name" value="GPDPase_memb"/>
    <property type="match status" value="1"/>
</dbReference>
<dbReference type="GO" id="GO:0008889">
    <property type="term" value="F:glycerophosphodiester phosphodiesterase activity"/>
    <property type="evidence" value="ECO:0007669"/>
    <property type="project" value="UniProtKB-EC"/>
</dbReference>
<dbReference type="CDD" id="cd08579">
    <property type="entry name" value="GDPD_memb_like"/>
    <property type="match status" value="1"/>
</dbReference>
<dbReference type="Gene3D" id="3.20.20.190">
    <property type="entry name" value="Phosphatidylinositol (PI) phosphodiesterase"/>
    <property type="match status" value="1"/>
</dbReference>
<dbReference type="InterPro" id="IPR030395">
    <property type="entry name" value="GP_PDE_dom"/>
</dbReference>
<evidence type="ECO:0000313" key="3">
    <source>
        <dbReference type="EMBL" id="SUN48330.1"/>
    </source>
</evidence>
<dbReference type="PROSITE" id="PS51704">
    <property type="entry name" value="GP_PDE"/>
    <property type="match status" value="1"/>
</dbReference>
<dbReference type="EMBL" id="UHFG01000004">
    <property type="protein sequence ID" value="SUN48330.1"/>
    <property type="molecule type" value="Genomic_DNA"/>
</dbReference>
<proteinExistence type="predicted"/>
<dbReference type="Pfam" id="PF03009">
    <property type="entry name" value="GDPD"/>
    <property type="match status" value="1"/>
</dbReference>
<organism evidence="3 4">
    <name type="scientific">Streptococcus dysgalactiae subsp. dysgalactiae</name>
    <dbReference type="NCBI Taxonomy" id="99822"/>
    <lineage>
        <taxon>Bacteria</taxon>
        <taxon>Bacillati</taxon>
        <taxon>Bacillota</taxon>
        <taxon>Bacilli</taxon>
        <taxon>Lactobacillales</taxon>
        <taxon>Streptococcaceae</taxon>
        <taxon>Streptococcus</taxon>
    </lineage>
</organism>
<keyword evidence="3" id="KW-0378">Hydrolase</keyword>
<dbReference type="Proteomes" id="UP000254797">
    <property type="component" value="Unassembled WGS sequence"/>
</dbReference>
<dbReference type="SUPFAM" id="SSF51695">
    <property type="entry name" value="PLC-like phosphodiesterases"/>
    <property type="match status" value="1"/>
</dbReference>
<feature type="transmembrane region" description="Helical" evidence="1">
    <location>
        <begin position="256"/>
        <end position="280"/>
    </location>
</feature>
<evidence type="ECO:0000313" key="4">
    <source>
        <dbReference type="Proteomes" id="UP000254797"/>
    </source>
</evidence>
<dbReference type="GO" id="GO:0006629">
    <property type="term" value="P:lipid metabolic process"/>
    <property type="evidence" value="ECO:0007669"/>
    <property type="project" value="InterPro"/>
</dbReference>
<sequence>MKLLSDLLSTMSKIRFSWLLKASVFQLLFVTITNFVLSEFFYIILGVTGQYHLDKDNFFTFLKNPLALALLFLYLLLFAAFIHLEFFALYRIIADQEISVRGIKKRFSYYLKRIWKTFSGYQLILFVGYILLTIPVLHLGLSSVITEKLYIPEFIVGELSKTATTKYLLYVAFAFLFYLNLRLIYFLPLLAIKHRTVKEAMLESWLRTKEYQFSLVIRLLAVSAVTFLFSSTAISIVLALVYFFNPSGNQVIIQTISLTIIWELIFFATIFLKLCSAIILKEDIAPQKEWDYPKKVTKRTKGYAFLFVLLTLGFAYQSLERLAFFQSPTPKAVIAHRGLVSAGVENSLEALEGAKKAKSDYVELDLILTKDNRFVVSHDNHLKRLAGLDEDIRHLTLAEVEQLRIQQGKFSSHFVSFETFYKRAKNLKMPLLIELKPTESEPNNYVDLFLEEYHRLGISKENKVMSLNLKVMEAIKKKDPSITAGYVIPIQFGLFGDETVDFYVIEDFSYRSYLSTQAFWKNKEVYVWTINDSSRIEHYLLKPIQGIITDKPGLTRYLAKDLRKDMSYFDRLTRIISSLY</sequence>
<feature type="transmembrane region" description="Helical" evidence="1">
    <location>
        <begin position="114"/>
        <end position="137"/>
    </location>
</feature>
<evidence type="ECO:0000256" key="1">
    <source>
        <dbReference type="SAM" id="Phobius"/>
    </source>
</evidence>
<keyword evidence="1" id="KW-0812">Transmembrane</keyword>
<feature type="transmembrane region" description="Helical" evidence="1">
    <location>
        <begin position="213"/>
        <end position="244"/>
    </location>
</feature>
<feature type="transmembrane region" description="Helical" evidence="1">
    <location>
        <begin position="65"/>
        <end position="93"/>
    </location>
</feature>
<dbReference type="PANTHER" id="PTHR46211:SF8">
    <property type="entry name" value="PHOSPHODIESTERASE"/>
    <property type="match status" value="1"/>
</dbReference>
<gene>
    <name evidence="3" type="ORF">NCTC4670_00507</name>
</gene>
<dbReference type="EC" id="3.1.4.46" evidence="3"/>
<feature type="transmembrane region" description="Helical" evidence="1">
    <location>
        <begin position="301"/>
        <end position="319"/>
    </location>
</feature>
<dbReference type="PANTHER" id="PTHR46211">
    <property type="entry name" value="GLYCEROPHOSPHORYL DIESTER PHOSPHODIESTERASE"/>
    <property type="match status" value="1"/>
</dbReference>
<keyword evidence="1" id="KW-1133">Transmembrane helix</keyword>
<dbReference type="InterPro" id="IPR017946">
    <property type="entry name" value="PLC-like_Pdiesterase_TIM-brl"/>
</dbReference>
<reference evidence="3 4" key="1">
    <citation type="submission" date="2018-06" db="EMBL/GenBank/DDBJ databases">
        <authorList>
            <consortium name="Pathogen Informatics"/>
            <person name="Doyle S."/>
        </authorList>
    </citation>
    <scope>NUCLEOTIDE SEQUENCE [LARGE SCALE GENOMIC DNA]</scope>
    <source>
        <strain evidence="3 4">NCTC4670</strain>
    </source>
</reference>
<evidence type="ECO:0000259" key="2">
    <source>
        <dbReference type="PROSITE" id="PS51704"/>
    </source>
</evidence>
<name>A0A380JVM4_STRDY</name>
<keyword evidence="1" id="KW-0472">Membrane</keyword>
<dbReference type="RefSeq" id="WP_115245804.1">
    <property type="nucleotide sequence ID" value="NZ_UHFG01000004.1"/>
</dbReference>
<feature type="transmembrane region" description="Helical" evidence="1">
    <location>
        <begin position="167"/>
        <end position="192"/>
    </location>
</feature>
<feature type="domain" description="GP-PDE" evidence="2">
    <location>
        <begin position="331"/>
        <end position="559"/>
    </location>
</feature>
<accession>A0A380JVM4</accession>
<protein>
    <submittedName>
        <fullName evidence="3">Glycerophosphoryl diester phosphodiesterase</fullName>
        <ecNumber evidence="3">3.1.4.46</ecNumber>
    </submittedName>
</protein>
<feature type="transmembrane region" description="Helical" evidence="1">
    <location>
        <begin position="20"/>
        <end position="45"/>
    </location>
</feature>
<dbReference type="InterPro" id="IPR018476">
    <property type="entry name" value="GlyceroP-diester-Pdiesterase_M"/>
</dbReference>
<dbReference type="AlphaFoldDB" id="A0A380JVM4"/>